<name>A0A1C3WLG5_9HYPH</name>
<dbReference type="RefSeq" id="WP_075857217.1">
    <property type="nucleotide sequence ID" value="NZ_FMAC01000027.1"/>
</dbReference>
<dbReference type="AlphaFoldDB" id="A0A1C3WLG5"/>
<feature type="signal peptide" evidence="1">
    <location>
        <begin position="1"/>
        <end position="27"/>
    </location>
</feature>
<dbReference type="EMBL" id="FMAC01000027">
    <property type="protein sequence ID" value="SCB40768.1"/>
    <property type="molecule type" value="Genomic_DNA"/>
</dbReference>
<reference evidence="3" key="1">
    <citation type="submission" date="2016-08" db="EMBL/GenBank/DDBJ databases">
        <authorList>
            <person name="Varghese N."/>
            <person name="Submissions Spin"/>
        </authorList>
    </citation>
    <scope>NUCLEOTIDE SEQUENCE [LARGE SCALE GENOMIC DNA]</scope>
    <source>
        <strain evidence="3">CCBAU 57015</strain>
    </source>
</reference>
<feature type="chain" id="PRO_5008685754" evidence="1">
    <location>
        <begin position="28"/>
        <end position="178"/>
    </location>
</feature>
<keyword evidence="1" id="KW-0732">Signal</keyword>
<proteinExistence type="predicted"/>
<dbReference type="Gene3D" id="2.60.40.1880">
    <property type="entry name" value="Invasion associated locus B (IalB) protein"/>
    <property type="match status" value="1"/>
</dbReference>
<evidence type="ECO:0000313" key="3">
    <source>
        <dbReference type="Proteomes" id="UP000186228"/>
    </source>
</evidence>
<protein>
    <submittedName>
        <fullName evidence="2">Invasion protein IalB, involved in pathogenesis</fullName>
    </submittedName>
</protein>
<evidence type="ECO:0000256" key="1">
    <source>
        <dbReference type="SAM" id="SignalP"/>
    </source>
</evidence>
<organism evidence="2 3">
    <name type="scientific">Rhizobium hainanense</name>
    <dbReference type="NCBI Taxonomy" id="52131"/>
    <lineage>
        <taxon>Bacteria</taxon>
        <taxon>Pseudomonadati</taxon>
        <taxon>Pseudomonadota</taxon>
        <taxon>Alphaproteobacteria</taxon>
        <taxon>Hyphomicrobiales</taxon>
        <taxon>Rhizobiaceae</taxon>
        <taxon>Rhizobium/Agrobacterium group</taxon>
        <taxon>Rhizobium</taxon>
    </lineage>
</organism>
<dbReference type="InterPro" id="IPR038696">
    <property type="entry name" value="IalB_sf"/>
</dbReference>
<gene>
    <name evidence="2" type="ORF">GA0061100_1276</name>
</gene>
<keyword evidence="3" id="KW-1185">Reference proteome</keyword>
<dbReference type="Proteomes" id="UP000186228">
    <property type="component" value="Unassembled WGS sequence"/>
</dbReference>
<dbReference type="Pfam" id="PF06776">
    <property type="entry name" value="IalB"/>
    <property type="match status" value="1"/>
</dbReference>
<dbReference type="STRING" id="52131.GA0061100_1276"/>
<sequence length="178" mass="18188">MTSFRFLLLKRSCLAAALALVGGTATAASLPGGASSLVETYDDWGVVCQMQANAPSCLVRQVQTNNQTKQTVLAVEIGKAPDGKFGGTLVLPLGLALPQGAQLKIDDTALGNTLPFSTCLPQGCLVPLAFEADTIAKLRAGKALNVTVSAASPAQPLTLAVSLKGLAGALNRIADLTK</sequence>
<dbReference type="InterPro" id="IPR010642">
    <property type="entry name" value="Invasion_prot_B"/>
</dbReference>
<accession>A0A1C3WLG5</accession>
<evidence type="ECO:0000313" key="2">
    <source>
        <dbReference type="EMBL" id="SCB40768.1"/>
    </source>
</evidence>